<dbReference type="FunFam" id="3.30.590.10:FF:000005">
    <property type="entry name" value="Probable glutamine synthetase"/>
    <property type="match status" value="1"/>
</dbReference>
<dbReference type="GO" id="GO:0004356">
    <property type="term" value="F:glutamine synthetase activity"/>
    <property type="evidence" value="ECO:0007669"/>
    <property type="project" value="UniProtKB-EC"/>
</dbReference>
<keyword evidence="8" id="KW-0547">Nucleotide-binding</keyword>
<keyword evidence="5" id="KW-0963">Cytoplasm</keyword>
<dbReference type="PROSITE" id="PS00181">
    <property type="entry name" value="GLNA_ATP"/>
    <property type="match status" value="1"/>
</dbReference>
<evidence type="ECO:0000256" key="6">
    <source>
        <dbReference type="ARBA" id="ARBA00022553"/>
    </source>
</evidence>
<evidence type="ECO:0000256" key="8">
    <source>
        <dbReference type="ARBA" id="ARBA00022741"/>
    </source>
</evidence>
<evidence type="ECO:0000256" key="11">
    <source>
        <dbReference type="ARBA" id="ARBA00049436"/>
    </source>
</evidence>
<dbReference type="InterPro" id="IPR027303">
    <property type="entry name" value="Gln_synth_gly_rich_site"/>
</dbReference>
<dbReference type="PANTHER" id="PTHR43407">
    <property type="entry name" value="GLUTAMINE SYNTHETASE"/>
    <property type="match status" value="1"/>
</dbReference>
<evidence type="ECO:0000256" key="7">
    <source>
        <dbReference type="ARBA" id="ARBA00022598"/>
    </source>
</evidence>
<evidence type="ECO:0000313" key="15">
    <source>
        <dbReference type="EMBL" id="RSN70614.1"/>
    </source>
</evidence>
<feature type="domain" description="GS catalytic" evidence="14">
    <location>
        <begin position="96"/>
        <end position="428"/>
    </location>
</feature>
<accession>A0A3R9PEZ5</accession>
<dbReference type="Pfam" id="PF00120">
    <property type="entry name" value="Gln-synt_C"/>
    <property type="match status" value="1"/>
</dbReference>
<dbReference type="Proteomes" id="UP000278149">
    <property type="component" value="Unassembled WGS sequence"/>
</dbReference>
<dbReference type="Pfam" id="PF03951">
    <property type="entry name" value="Gln-synt_N"/>
    <property type="match status" value="1"/>
</dbReference>
<comment type="similarity">
    <text evidence="2 12 13">Belongs to the glutamine synthetase family.</text>
</comment>
<evidence type="ECO:0000256" key="12">
    <source>
        <dbReference type="PROSITE-ProRule" id="PRU01331"/>
    </source>
</evidence>
<evidence type="ECO:0000256" key="5">
    <source>
        <dbReference type="ARBA" id="ARBA00022490"/>
    </source>
</evidence>
<organism evidence="15 16">
    <name type="scientific">Candidatus Korarchaeum cryptofilum</name>
    <dbReference type="NCBI Taxonomy" id="498846"/>
    <lineage>
        <taxon>Archaea</taxon>
        <taxon>Thermoproteota</taxon>
        <taxon>Candidatus Korarchaeia</taxon>
        <taxon>Candidatus Korarchaeales</taxon>
        <taxon>Candidatus Korarchaeaceae</taxon>
        <taxon>Candidatus Korarchaeum</taxon>
    </lineage>
</organism>
<dbReference type="RefSeq" id="WP_125740568.1">
    <property type="nucleotide sequence ID" value="NZ_RCOR01000006.1"/>
</dbReference>
<dbReference type="GO" id="GO:0016020">
    <property type="term" value="C:membrane"/>
    <property type="evidence" value="ECO:0007669"/>
    <property type="project" value="TreeGrafter"/>
</dbReference>
<evidence type="ECO:0000313" key="16">
    <source>
        <dbReference type="Proteomes" id="UP000278149"/>
    </source>
</evidence>
<evidence type="ECO:0000259" key="14">
    <source>
        <dbReference type="PROSITE" id="PS51987"/>
    </source>
</evidence>
<evidence type="ECO:0000256" key="10">
    <source>
        <dbReference type="ARBA" id="ARBA00030668"/>
    </source>
</evidence>
<dbReference type="InterPro" id="IPR036651">
    <property type="entry name" value="Gln_synt_N_sf"/>
</dbReference>
<comment type="caution">
    <text evidence="15">The sequence shown here is derived from an EMBL/GenBank/DDBJ whole genome shotgun (WGS) entry which is preliminary data.</text>
</comment>
<dbReference type="AlphaFoldDB" id="A0A3R9PEZ5"/>
<dbReference type="GO" id="GO:0005524">
    <property type="term" value="F:ATP binding"/>
    <property type="evidence" value="ECO:0007669"/>
    <property type="project" value="UniProtKB-KW"/>
</dbReference>
<dbReference type="GO" id="GO:0006576">
    <property type="term" value="P:biogenic amine metabolic process"/>
    <property type="evidence" value="ECO:0007669"/>
    <property type="project" value="UniProtKB-ARBA"/>
</dbReference>
<dbReference type="SMART" id="SM01230">
    <property type="entry name" value="Gln-synt_C"/>
    <property type="match status" value="1"/>
</dbReference>
<name>A0A3R9PEZ5_9CREN</name>
<evidence type="ECO:0000256" key="9">
    <source>
        <dbReference type="ARBA" id="ARBA00022840"/>
    </source>
</evidence>
<dbReference type="InterPro" id="IPR008146">
    <property type="entry name" value="Gln_synth_cat_dom"/>
</dbReference>
<dbReference type="Gene3D" id="3.10.20.70">
    <property type="entry name" value="Glutamine synthetase, N-terminal domain"/>
    <property type="match status" value="1"/>
</dbReference>
<dbReference type="EMBL" id="RCOR01000006">
    <property type="protein sequence ID" value="RSN70614.1"/>
    <property type="molecule type" value="Genomic_DNA"/>
</dbReference>
<reference evidence="15 16" key="1">
    <citation type="submission" date="2018-10" db="EMBL/GenBank/DDBJ databases">
        <title>Co-occurring genomic capacity for anaerobic methane metabolism and dissimilatory sulfite reduction discovered in the Korarchaeota.</title>
        <authorList>
            <person name="Mckay L.J."/>
            <person name="Dlakic M."/>
            <person name="Fields M.W."/>
            <person name="Delmont T.O."/>
            <person name="Eren A.M."/>
            <person name="Jay Z.J."/>
            <person name="Klingelsmith K.B."/>
            <person name="Rusch D.B."/>
            <person name="Inskeep W.P."/>
        </authorList>
    </citation>
    <scope>NUCLEOTIDE SEQUENCE [LARGE SCALE GENOMIC DNA]</scope>
    <source>
        <strain evidence="15 16">WS</strain>
    </source>
</reference>
<dbReference type="InterPro" id="IPR014746">
    <property type="entry name" value="Gln_synth/guanido_kin_cat_dom"/>
</dbReference>
<gene>
    <name evidence="15" type="ORF">D9Q81_00990</name>
</gene>
<dbReference type="SUPFAM" id="SSF55931">
    <property type="entry name" value="Glutamine synthetase/guanido kinase"/>
    <property type="match status" value="1"/>
</dbReference>
<evidence type="ECO:0000256" key="13">
    <source>
        <dbReference type="RuleBase" id="RU000384"/>
    </source>
</evidence>
<evidence type="ECO:0000256" key="4">
    <source>
        <dbReference type="ARBA" id="ARBA00021364"/>
    </source>
</evidence>
<dbReference type="SUPFAM" id="SSF54368">
    <property type="entry name" value="Glutamine synthetase, N-terminal domain"/>
    <property type="match status" value="1"/>
</dbReference>
<dbReference type="Gene3D" id="3.30.590.10">
    <property type="entry name" value="Glutamine synthetase/guanido kinase, catalytic domain"/>
    <property type="match status" value="1"/>
</dbReference>
<dbReference type="InterPro" id="IPR008147">
    <property type="entry name" value="Gln_synt_N"/>
</dbReference>
<evidence type="ECO:0000256" key="3">
    <source>
        <dbReference type="ARBA" id="ARBA00012937"/>
    </source>
</evidence>
<keyword evidence="9" id="KW-0067">ATP-binding</keyword>
<dbReference type="EC" id="6.3.1.2" evidence="3"/>
<dbReference type="GO" id="GO:0006542">
    <property type="term" value="P:glutamine biosynthetic process"/>
    <property type="evidence" value="ECO:0007669"/>
    <property type="project" value="InterPro"/>
</dbReference>
<dbReference type="GO" id="GO:0019740">
    <property type="term" value="P:nitrogen utilization"/>
    <property type="evidence" value="ECO:0007669"/>
    <property type="project" value="TreeGrafter"/>
</dbReference>
<comment type="subcellular location">
    <subcellularLocation>
        <location evidence="1">Cytoplasm</location>
    </subcellularLocation>
</comment>
<dbReference type="GO" id="GO:0005737">
    <property type="term" value="C:cytoplasm"/>
    <property type="evidence" value="ECO:0007669"/>
    <property type="project" value="UniProtKB-SubCell"/>
</dbReference>
<evidence type="ECO:0000256" key="1">
    <source>
        <dbReference type="ARBA" id="ARBA00004496"/>
    </source>
</evidence>
<protein>
    <recommendedName>
        <fullName evidence="4">Glutamine synthetase</fullName>
        <ecNumber evidence="3">6.3.1.2</ecNumber>
    </recommendedName>
    <alternativeName>
        <fullName evidence="10">Glutamate--ammonia ligase</fullName>
    </alternativeName>
</protein>
<dbReference type="PROSITE" id="PS51987">
    <property type="entry name" value="GS_CATALYTIC"/>
    <property type="match status" value="1"/>
</dbReference>
<keyword evidence="6" id="KW-0597">Phosphoprotein</keyword>
<proteinExistence type="inferred from homology"/>
<comment type="catalytic activity">
    <reaction evidence="11">
        <text>L-glutamate + NH4(+) + ATP = L-glutamine + ADP + phosphate + H(+)</text>
        <dbReference type="Rhea" id="RHEA:16169"/>
        <dbReference type="ChEBI" id="CHEBI:15378"/>
        <dbReference type="ChEBI" id="CHEBI:28938"/>
        <dbReference type="ChEBI" id="CHEBI:29985"/>
        <dbReference type="ChEBI" id="CHEBI:30616"/>
        <dbReference type="ChEBI" id="CHEBI:43474"/>
        <dbReference type="ChEBI" id="CHEBI:58359"/>
        <dbReference type="ChEBI" id="CHEBI:456216"/>
        <dbReference type="EC" id="6.3.1.2"/>
    </reaction>
</comment>
<sequence>MLDELMSEISEGKIKRVELEYVDILGYLRSCLLSAEKFLESRTGSFDSSSVKISSISDSDALLVPDPSTSIVIGEDCRMLCEIWEGMGSRRSSKDPRFIARRTEEFLLSQGYRGHLGVEMEFFVLDGDLKLISNGWNGRKNYMISPPLDPLRDFEIEAMERLSRAQLKLEVIHHEVSTGQLEVSLAAGSLLRAADSTIRAKREIREVAKEMGLIATFMPKPVPGMNGSGMHFHMSLWDDKGNLFYDPNDEYAELSQLARYFIGGILEHIGSLAAIVAPTVNSYRRLVPGFEAPVYASWGRGNRSAAIRIPVYKKGSPRSKRMEFRVPDPSCNPYLAFSATFMAGIDGIRRKIDPGDPTDFNVYERNEGLKRLPRSLNEALDELESDNSYLKPVFESDMLESYLEMKRREVMELSQWPSEAEYESYLSV</sequence>
<keyword evidence="7 15" id="KW-0436">Ligase</keyword>
<dbReference type="PANTHER" id="PTHR43407:SF1">
    <property type="entry name" value="LENGSIN"/>
    <property type="match status" value="1"/>
</dbReference>
<evidence type="ECO:0000256" key="2">
    <source>
        <dbReference type="ARBA" id="ARBA00009897"/>
    </source>
</evidence>